<organism evidence="3 4">
    <name type="scientific">Flavobacterium urocaniciphilum</name>
    <dbReference type="NCBI Taxonomy" id="1299341"/>
    <lineage>
        <taxon>Bacteria</taxon>
        <taxon>Pseudomonadati</taxon>
        <taxon>Bacteroidota</taxon>
        <taxon>Flavobacteriia</taxon>
        <taxon>Flavobacteriales</taxon>
        <taxon>Flavobacteriaceae</taxon>
        <taxon>Flavobacterium</taxon>
    </lineage>
</organism>
<keyword evidence="1" id="KW-0732">Signal</keyword>
<keyword evidence="4" id="KW-1185">Reference proteome</keyword>
<reference evidence="3 4" key="1">
    <citation type="submission" date="2016-10" db="EMBL/GenBank/DDBJ databases">
        <authorList>
            <person name="de Groot N.N."/>
        </authorList>
    </citation>
    <scope>NUCLEOTIDE SEQUENCE [LARGE SCALE GENOMIC DNA]</scope>
    <source>
        <strain evidence="3 4">DSM 27078</strain>
    </source>
</reference>
<dbReference type="Pfam" id="PF18962">
    <property type="entry name" value="Por_Secre_tail"/>
    <property type="match status" value="1"/>
</dbReference>
<name>A0A1H9BW52_9FLAO</name>
<dbReference type="NCBIfam" id="TIGR04183">
    <property type="entry name" value="Por_Secre_tail"/>
    <property type="match status" value="1"/>
</dbReference>
<dbReference type="AlphaFoldDB" id="A0A1H9BW52"/>
<dbReference type="Proteomes" id="UP000198648">
    <property type="component" value="Unassembled WGS sequence"/>
</dbReference>
<dbReference type="InterPro" id="IPR026444">
    <property type="entry name" value="Secre_tail"/>
</dbReference>
<evidence type="ECO:0000256" key="1">
    <source>
        <dbReference type="ARBA" id="ARBA00022729"/>
    </source>
</evidence>
<evidence type="ECO:0000259" key="2">
    <source>
        <dbReference type="Pfam" id="PF18962"/>
    </source>
</evidence>
<sequence>MKNIFLNFIILFSICSFSQNRKMNISSNNNEISILINQDEKNIENYIIQFEESSVLKLEGEYTDFQIIFDLKNKQLNIKISDKIYYFIIDRKISNENFYSCIGLSKRIGDFEIKKGNSNTSFFDLNINKLSSNNSTLSMSCTSGGTGATECSVNSTIGPVSTGCQVSCGTGYYACCNDDTTVCKCIAKSKSISQERFSLMINPTKDLIKFEGSNFAKHKIRIFNMNGEMFIDNIVLTNEINISKLTPNIYIYHIYDENGYEQEGKLIIKN</sequence>
<evidence type="ECO:0000313" key="3">
    <source>
        <dbReference type="EMBL" id="SEP92783.1"/>
    </source>
</evidence>
<feature type="domain" description="Secretion system C-terminal sorting" evidence="2">
    <location>
        <begin position="202"/>
        <end position="268"/>
    </location>
</feature>
<dbReference type="EMBL" id="FOEI01000003">
    <property type="protein sequence ID" value="SEP92783.1"/>
    <property type="molecule type" value="Genomic_DNA"/>
</dbReference>
<accession>A0A1H9BW52</accession>
<evidence type="ECO:0000313" key="4">
    <source>
        <dbReference type="Proteomes" id="UP000198648"/>
    </source>
</evidence>
<protein>
    <submittedName>
        <fullName evidence="3">Por secretion system C-terminal sorting domain-containing protein</fullName>
    </submittedName>
</protein>
<gene>
    <name evidence="3" type="ORF">SAMN05444005_103236</name>
</gene>
<dbReference type="STRING" id="1299341.SAMN05444005_103236"/>
<proteinExistence type="predicted"/>